<keyword evidence="2" id="KW-1185">Reference proteome</keyword>
<protein>
    <submittedName>
        <fullName evidence="1">Uncharacterized protein</fullName>
    </submittedName>
</protein>
<dbReference type="RefSeq" id="WP_090669549.1">
    <property type="nucleotide sequence ID" value="NZ_FOUF01000017.1"/>
</dbReference>
<dbReference type="AlphaFoldDB" id="A0A1I4R559"/>
<dbReference type="STRING" id="52442.SAMN05421880_11763"/>
<organism evidence="1 2">
    <name type="scientific">Nitrosomonas nitrosa</name>
    <dbReference type="NCBI Taxonomy" id="52442"/>
    <lineage>
        <taxon>Bacteria</taxon>
        <taxon>Pseudomonadati</taxon>
        <taxon>Pseudomonadota</taxon>
        <taxon>Betaproteobacteria</taxon>
        <taxon>Nitrosomonadales</taxon>
        <taxon>Nitrosomonadaceae</taxon>
        <taxon>Nitrosomonas</taxon>
    </lineage>
</organism>
<evidence type="ECO:0000313" key="1">
    <source>
        <dbReference type="EMBL" id="SFM47053.1"/>
    </source>
</evidence>
<dbReference type="Proteomes" id="UP000199561">
    <property type="component" value="Unassembled WGS sequence"/>
</dbReference>
<evidence type="ECO:0000313" key="2">
    <source>
        <dbReference type="Proteomes" id="UP000199561"/>
    </source>
</evidence>
<sequence>MSGLLGFMAAGGAMAYADAKNAETEQRNKMALVLFDKEMDDLYQQRRDERTAAAEEFKYQREIERKDYEYQRDRKDKLTDVERDRTYKLEDAQASNEHDFRKLKLRYGYDISREKMRQSGADRRAAIKNYGLLNTSSYSSKEEESDYRRLYDLQTKLHDPMTKLSPQLKEVTQAEIDRIQARIRANMPPLNLNALGQ</sequence>
<accession>A0A1I4R559</accession>
<reference evidence="1 2" key="1">
    <citation type="submission" date="2016-10" db="EMBL/GenBank/DDBJ databases">
        <authorList>
            <person name="de Groot N.N."/>
        </authorList>
    </citation>
    <scope>NUCLEOTIDE SEQUENCE [LARGE SCALE GENOMIC DNA]</scope>
    <source>
        <strain evidence="1 2">Nm146</strain>
    </source>
</reference>
<proteinExistence type="predicted"/>
<gene>
    <name evidence="1" type="ORF">SAMN05421880_11763</name>
</gene>
<name>A0A1I4R559_9PROT</name>
<dbReference type="EMBL" id="FOUF01000017">
    <property type="protein sequence ID" value="SFM47053.1"/>
    <property type="molecule type" value="Genomic_DNA"/>
</dbReference>